<dbReference type="AlphaFoldDB" id="W5W8H8"/>
<keyword evidence="4" id="KW-0143">Chaperone</keyword>
<evidence type="ECO:0000256" key="2">
    <source>
        <dbReference type="ARBA" id="ARBA00006411"/>
    </source>
</evidence>
<gene>
    <name evidence="5" type="ORF">KALB_1156</name>
</gene>
<dbReference type="RefSeq" id="WP_025354767.1">
    <property type="nucleotide sequence ID" value="NZ_CP007155.1"/>
</dbReference>
<comment type="similarity">
    <text evidence="2">Belongs to the EspG family.</text>
</comment>
<reference evidence="5 6" key="1">
    <citation type="journal article" date="2014" name="BMC Genomics">
        <title>Complete genome sequence of producer of the glycopeptide antibiotic Aculeximycin Kutzneria albida DSM 43870T, a representative of minor genus of Pseudonocardiaceae.</title>
        <authorList>
            <person name="Rebets Y."/>
            <person name="Tokovenko B."/>
            <person name="Lushchyk I."/>
            <person name="Ruckert C."/>
            <person name="Zaburannyi N."/>
            <person name="Bechthold A."/>
            <person name="Kalinowski J."/>
            <person name="Luzhetskyy A."/>
        </authorList>
    </citation>
    <scope>NUCLEOTIDE SEQUENCE [LARGE SCALE GENOMIC DNA]</scope>
    <source>
        <strain evidence="5">DSM 43870</strain>
    </source>
</reference>
<evidence type="ECO:0000313" key="6">
    <source>
        <dbReference type="Proteomes" id="UP000019225"/>
    </source>
</evidence>
<dbReference type="EMBL" id="CP007155">
    <property type="protein sequence ID" value="AHH94529.1"/>
    <property type="molecule type" value="Genomic_DNA"/>
</dbReference>
<evidence type="ECO:0000256" key="3">
    <source>
        <dbReference type="ARBA" id="ARBA00022490"/>
    </source>
</evidence>
<evidence type="ECO:0000313" key="5">
    <source>
        <dbReference type="EMBL" id="AHH94529.1"/>
    </source>
</evidence>
<dbReference type="HOGENOM" id="CLU_088487_0_0_11"/>
<dbReference type="Proteomes" id="UP000019225">
    <property type="component" value="Chromosome"/>
</dbReference>
<dbReference type="STRING" id="1449976.KALB_1156"/>
<dbReference type="Pfam" id="PF14011">
    <property type="entry name" value="ESX-1_EspG"/>
    <property type="match status" value="1"/>
</dbReference>
<comment type="subcellular location">
    <subcellularLocation>
        <location evidence="1">Cytoplasm</location>
    </subcellularLocation>
</comment>
<dbReference type="eggNOG" id="ENOG50300TN">
    <property type="taxonomic scope" value="Bacteria"/>
</dbReference>
<keyword evidence="3" id="KW-0963">Cytoplasm</keyword>
<dbReference type="OrthoDB" id="3686328at2"/>
<protein>
    <recommendedName>
        <fullName evidence="7">ESX secretion-associated protein EspG</fullName>
    </recommendedName>
</protein>
<evidence type="ECO:0000256" key="4">
    <source>
        <dbReference type="ARBA" id="ARBA00023186"/>
    </source>
</evidence>
<sequence>MVVIKLDYAELGVAWQRSRLPALPTILTWRNHTPPPTDPQEALEQAEARLRARGLLDRHLDDDLYGALALVAHASFELDLRYAPAPGRELRACVAARGSFAVRAVLDGDSVRLDAVPDHSLTASLVRVLPETPPATGSTVSVPTADLEAAVTEAAERGIDSDGAVEAGLRARGIRSDAARNLSALVAGERSAYGKFAAAVRDSAGARHRSPNIVKVFDTARGRVALFERNGYTVAAPADVILLVRVVGELLEGTRQRL</sequence>
<accession>W5W8H8</accession>
<keyword evidence="6" id="KW-1185">Reference proteome</keyword>
<dbReference type="KEGG" id="kal:KALB_1156"/>
<evidence type="ECO:0008006" key="7">
    <source>
        <dbReference type="Google" id="ProtNLM"/>
    </source>
</evidence>
<organism evidence="5 6">
    <name type="scientific">Kutzneria albida DSM 43870</name>
    <dbReference type="NCBI Taxonomy" id="1449976"/>
    <lineage>
        <taxon>Bacteria</taxon>
        <taxon>Bacillati</taxon>
        <taxon>Actinomycetota</taxon>
        <taxon>Actinomycetes</taxon>
        <taxon>Pseudonocardiales</taxon>
        <taxon>Pseudonocardiaceae</taxon>
        <taxon>Kutzneria</taxon>
    </lineage>
</organism>
<name>W5W8H8_9PSEU</name>
<proteinExistence type="inferred from homology"/>
<evidence type="ECO:0000256" key="1">
    <source>
        <dbReference type="ARBA" id="ARBA00004496"/>
    </source>
</evidence>
<dbReference type="InterPro" id="IPR025734">
    <property type="entry name" value="EspG"/>
</dbReference>